<accession>K2PQZ2</accession>
<name>K2PQZ2_9FLAO</name>
<evidence type="ECO:0008006" key="4">
    <source>
        <dbReference type="Google" id="ProtNLM"/>
    </source>
</evidence>
<reference evidence="2 3" key="1">
    <citation type="journal article" date="2012" name="J. Bacteriol.">
        <title>Genome Sequence of Galbibacter marinum Type Strain ck-I2-15.</title>
        <authorList>
            <person name="Lai Q."/>
            <person name="Li C."/>
            <person name="Shao Z."/>
        </authorList>
    </citation>
    <scope>NUCLEOTIDE SEQUENCE [LARGE SCALE GENOMIC DNA]</scope>
    <source>
        <strain evidence="3">ck-I2-15</strain>
    </source>
</reference>
<comment type="caution">
    <text evidence="2">The sequence shown here is derived from an EMBL/GenBank/DDBJ whole genome shotgun (WGS) entry which is preliminary data.</text>
</comment>
<dbReference type="RefSeq" id="WP_008992832.1">
    <property type="nucleotide sequence ID" value="NZ_AMSG01000039.1"/>
</dbReference>
<dbReference type="OrthoDB" id="1491239at2"/>
<dbReference type="STRING" id="555500.I215_15048"/>
<dbReference type="Gene3D" id="2.40.160.60">
    <property type="entry name" value="Outer membrane protein transport protein (OMPP1/FadL/TodX)"/>
    <property type="match status" value="1"/>
</dbReference>
<dbReference type="PATRIC" id="fig|555500.3.peg.3096"/>
<keyword evidence="1" id="KW-0732">Signal</keyword>
<evidence type="ECO:0000313" key="2">
    <source>
        <dbReference type="EMBL" id="EKF53939.1"/>
    </source>
</evidence>
<dbReference type="EMBL" id="AMSG01000039">
    <property type="protein sequence ID" value="EKF53939.1"/>
    <property type="molecule type" value="Genomic_DNA"/>
</dbReference>
<feature type="chain" id="PRO_5003862822" description="Outer membrane protein" evidence="1">
    <location>
        <begin position="20"/>
        <end position="422"/>
    </location>
</feature>
<proteinExistence type="predicted"/>
<protein>
    <recommendedName>
        <fullName evidence="4">Outer membrane protein</fullName>
    </recommendedName>
</protein>
<keyword evidence="3" id="KW-1185">Reference proteome</keyword>
<evidence type="ECO:0000313" key="3">
    <source>
        <dbReference type="Proteomes" id="UP000007364"/>
    </source>
</evidence>
<dbReference type="eggNOG" id="COG2067">
    <property type="taxonomic scope" value="Bacteria"/>
</dbReference>
<feature type="signal peptide" evidence="1">
    <location>
        <begin position="1"/>
        <end position="19"/>
    </location>
</feature>
<dbReference type="AlphaFoldDB" id="K2PQZ2"/>
<organism evidence="2 3">
    <name type="scientific">Galbibacter marinus</name>
    <dbReference type="NCBI Taxonomy" id="555500"/>
    <lineage>
        <taxon>Bacteria</taxon>
        <taxon>Pseudomonadati</taxon>
        <taxon>Bacteroidota</taxon>
        <taxon>Flavobacteriia</taxon>
        <taxon>Flavobacteriales</taxon>
        <taxon>Flavobacteriaceae</taxon>
        <taxon>Galbibacter</taxon>
    </lineage>
</organism>
<sequence>MIRKIIFVTVLFIFSYSFAQEGSVSPYSYYGTGDLRFKGTAENRSMGGISVYADSIHLNLNNPASLGKLRLTTFGVGGNYNSVSLKTADQKETASDFTFDYIALGIPLGNNLGMSFGLRPYTSVGYRIEGLDDAGELSEYNKYEGEGGINKAHFALGYEFLNNFSIGALANFNFGTITNKTISYLDQVQYGSLVENTSEYSGFDFKFSLHYEAELRKNLNLQSAIVYTPANKITSSNSRSISAVSRNASGSDTPSYTEEIDLRGNGLNSTYLHLPESYSFGLGIGKKYTWFVGADYEISKTSEFKNDFISTANGSYEDGERFSVGGFWVPDYDSFTSYWKRVTYRVGMHNSRTGLMVNNVPVHDFGMSFGLGLPVRNFSNLNVGVEFGKRGSTYLGRIEENYLNVFISLSLNDQWFQKNLIR</sequence>
<dbReference type="Proteomes" id="UP000007364">
    <property type="component" value="Unassembled WGS sequence"/>
</dbReference>
<gene>
    <name evidence="2" type="ORF">I215_15048</name>
</gene>
<dbReference type="SUPFAM" id="SSF56935">
    <property type="entry name" value="Porins"/>
    <property type="match status" value="1"/>
</dbReference>
<evidence type="ECO:0000256" key="1">
    <source>
        <dbReference type="SAM" id="SignalP"/>
    </source>
</evidence>